<sequence length="162" mass="18001">MPSSAGKIDLIDSKAVKSLVEARAVHGATILGQPGGWAVVVRYGAMERAIAGQKSRRARLWRHADTAIGFVRAELGLDRFEIDAADHDANAVERRRPDTAERQRQVRTAAARDAWFRTEVEQALKEADDPATPWTSNEDMQAEWEEERAELLKRIAAQDPGT</sequence>
<proteinExistence type="predicted"/>
<protein>
    <recommendedName>
        <fullName evidence="4">GIY-YIG nuclease family protein</fullName>
    </recommendedName>
</protein>
<evidence type="ECO:0000313" key="3">
    <source>
        <dbReference type="Proteomes" id="UP001242480"/>
    </source>
</evidence>
<dbReference type="RefSeq" id="WP_307282437.1">
    <property type="nucleotide sequence ID" value="NZ_JAUSVX010000018.1"/>
</dbReference>
<feature type="region of interest" description="Disordered" evidence="1">
    <location>
        <begin position="123"/>
        <end position="143"/>
    </location>
</feature>
<gene>
    <name evidence="2" type="ORF">QO011_006829</name>
</gene>
<evidence type="ECO:0008006" key="4">
    <source>
        <dbReference type="Google" id="ProtNLM"/>
    </source>
</evidence>
<accession>A0ABU0JHN7</accession>
<evidence type="ECO:0000313" key="2">
    <source>
        <dbReference type="EMBL" id="MDQ0473793.1"/>
    </source>
</evidence>
<organism evidence="2 3">
    <name type="scientific">Labrys wisconsinensis</name>
    <dbReference type="NCBI Taxonomy" id="425677"/>
    <lineage>
        <taxon>Bacteria</taxon>
        <taxon>Pseudomonadati</taxon>
        <taxon>Pseudomonadota</taxon>
        <taxon>Alphaproteobacteria</taxon>
        <taxon>Hyphomicrobiales</taxon>
        <taxon>Xanthobacteraceae</taxon>
        <taxon>Labrys</taxon>
    </lineage>
</organism>
<keyword evidence="3" id="KW-1185">Reference proteome</keyword>
<evidence type="ECO:0000256" key="1">
    <source>
        <dbReference type="SAM" id="MobiDB-lite"/>
    </source>
</evidence>
<dbReference type="EMBL" id="JAUSVX010000018">
    <property type="protein sequence ID" value="MDQ0473793.1"/>
    <property type="molecule type" value="Genomic_DNA"/>
</dbReference>
<name>A0ABU0JHN7_9HYPH</name>
<dbReference type="Proteomes" id="UP001242480">
    <property type="component" value="Unassembled WGS sequence"/>
</dbReference>
<reference evidence="2 3" key="1">
    <citation type="submission" date="2023-07" db="EMBL/GenBank/DDBJ databases">
        <title>Genomic Encyclopedia of Type Strains, Phase IV (KMG-IV): sequencing the most valuable type-strain genomes for metagenomic binning, comparative biology and taxonomic classification.</title>
        <authorList>
            <person name="Goeker M."/>
        </authorList>
    </citation>
    <scope>NUCLEOTIDE SEQUENCE [LARGE SCALE GENOMIC DNA]</scope>
    <source>
        <strain evidence="2 3">DSM 19619</strain>
    </source>
</reference>
<comment type="caution">
    <text evidence="2">The sequence shown here is derived from an EMBL/GenBank/DDBJ whole genome shotgun (WGS) entry which is preliminary data.</text>
</comment>